<comment type="caution">
    <text evidence="1">The sequence shown here is derived from an EMBL/GenBank/DDBJ whole genome shotgun (WGS) entry which is preliminary data.</text>
</comment>
<evidence type="ECO:0000313" key="2">
    <source>
        <dbReference type="Proteomes" id="UP000644010"/>
    </source>
</evidence>
<proteinExistence type="predicted"/>
<reference evidence="1 2" key="1">
    <citation type="submission" date="2020-08" db="EMBL/GenBank/DDBJ databases">
        <title>Genome public.</title>
        <authorList>
            <person name="Liu C."/>
            <person name="Sun Q."/>
        </authorList>
    </citation>
    <scope>NUCLEOTIDE SEQUENCE [LARGE SCALE GENOMIC DNA]</scope>
    <source>
        <strain evidence="1 2">BX2</strain>
    </source>
</reference>
<accession>A0ABR7EA53</accession>
<organism evidence="1 2">
    <name type="scientific">Parabacteroides segnis</name>
    <dbReference type="NCBI Taxonomy" id="2763058"/>
    <lineage>
        <taxon>Bacteria</taxon>
        <taxon>Pseudomonadati</taxon>
        <taxon>Bacteroidota</taxon>
        <taxon>Bacteroidia</taxon>
        <taxon>Bacteroidales</taxon>
        <taxon>Tannerellaceae</taxon>
        <taxon>Parabacteroides</taxon>
    </lineage>
</organism>
<sequence>MKQYLFILLSFLLASCAEQEIGREEPGGIPGEGFRLSVRLGNGIATRALGDPFDSAGDEKRIDRLAFFVHTDEDGFQVYPPVPDDVTDATAAATDHPHNVYLTETAPGSGQYTADVTLTAGGGYMADIVAVANLPKDYDYNQIVTWDGLQDSVVVWATANLLPATAGTATEMPSCTPGANLADAARRAFAMYGYTREELVKEETNAFTLALERLVARIDITNEAYEPGMTAADPKGGFLLTSVRVLQARPASYITPQPGYASPDVATISDWQVTDIPYGKATASDATVNPTREPDAVDVAAAETDATLQYLWRTLYTYENSDTEHAPTALEIKGNFRGTEVTRRIDFIDADKQPVPLVRNHRYLVRILPAPGQTDITFDIKVAEWDAVDTIQVKPDQTEVPEIANIGGNVTPNLISEVAKTYDVYYTQDGELTFEATCSFAPRCPCEILRQPYG</sequence>
<dbReference type="EMBL" id="JACOOI010000075">
    <property type="protein sequence ID" value="MBC5646657.1"/>
    <property type="molecule type" value="Genomic_DNA"/>
</dbReference>
<evidence type="ECO:0008006" key="3">
    <source>
        <dbReference type="Google" id="ProtNLM"/>
    </source>
</evidence>
<name>A0ABR7EA53_9BACT</name>
<protein>
    <recommendedName>
        <fullName evidence="3">Major fimbrial subunit protein N-terminal domain-containing protein</fullName>
    </recommendedName>
</protein>
<keyword evidence="2" id="KW-1185">Reference proteome</keyword>
<dbReference type="PROSITE" id="PS51257">
    <property type="entry name" value="PROKAR_LIPOPROTEIN"/>
    <property type="match status" value="1"/>
</dbReference>
<gene>
    <name evidence="1" type="ORF">H8S77_27790</name>
</gene>
<dbReference type="Proteomes" id="UP000644010">
    <property type="component" value="Unassembled WGS sequence"/>
</dbReference>
<evidence type="ECO:0000313" key="1">
    <source>
        <dbReference type="EMBL" id="MBC5646657.1"/>
    </source>
</evidence>